<sequence>MFVHTITGVLRCILRNNRLNQVQVIDFMPCYINKAGMKKIISLIMLMLLAGGCALSPEKTSEIT</sequence>
<protein>
    <submittedName>
        <fullName evidence="1">Uncharacterized protein</fullName>
    </submittedName>
</protein>
<evidence type="ECO:0000313" key="2">
    <source>
        <dbReference type="Proteomes" id="UP000019202"/>
    </source>
</evidence>
<comment type="caution">
    <text evidence="1">The sequence shown here is derived from an EMBL/GenBank/DDBJ whole genome shotgun (WGS) entry which is preliminary data.</text>
</comment>
<dbReference type="EMBL" id="CBXF010000074">
    <property type="protein sequence ID" value="CDL81929.1"/>
    <property type="molecule type" value="Genomic_DNA"/>
</dbReference>
<gene>
    <name evidence="1" type="ORF">XSR1_170051</name>
</gene>
<dbReference type="AlphaFoldDB" id="W1IU28"/>
<evidence type="ECO:0000313" key="1">
    <source>
        <dbReference type="EMBL" id="CDL81929.1"/>
    </source>
</evidence>
<dbReference type="STRING" id="1427518.XSR1_170051"/>
<accession>W1IU28</accession>
<name>W1IU28_9GAMM</name>
<keyword evidence="2" id="KW-1185">Reference proteome</keyword>
<dbReference type="Proteomes" id="UP000019202">
    <property type="component" value="Unassembled WGS sequence"/>
</dbReference>
<proteinExistence type="predicted"/>
<organism evidence="1 2">
    <name type="scientific">Xenorhabdus szentirmaii DSM 16338</name>
    <dbReference type="NCBI Taxonomy" id="1427518"/>
    <lineage>
        <taxon>Bacteria</taxon>
        <taxon>Pseudomonadati</taxon>
        <taxon>Pseudomonadota</taxon>
        <taxon>Gammaproteobacteria</taxon>
        <taxon>Enterobacterales</taxon>
        <taxon>Morganellaceae</taxon>
        <taxon>Xenorhabdus</taxon>
    </lineage>
</organism>
<reference evidence="1" key="1">
    <citation type="submission" date="2013-11" db="EMBL/GenBank/DDBJ databases">
        <title>Draft genome sequence and annotation of the entomopathogenic bacteria, Xenorhabdus cabanillasi strain JM26 and Xenorhabdus szentirmai strain DSM 16338.</title>
        <authorList>
            <person name="Gualtieri M."/>
            <person name="Ogier J.C."/>
            <person name="Pages S."/>
            <person name="Givaudan A."/>
            <person name="Gaudriault S."/>
        </authorList>
    </citation>
    <scope>NUCLEOTIDE SEQUENCE [LARGE SCALE GENOMIC DNA]</scope>
    <source>
        <strain evidence="1">DSM 16338</strain>
    </source>
</reference>